<gene>
    <name evidence="5" type="ORF">GGR93_003242</name>
</gene>
<dbReference type="Gene3D" id="1.10.10.10">
    <property type="entry name" value="Winged helix-like DNA-binding domain superfamily/Winged helix DNA-binding domain"/>
    <property type="match status" value="1"/>
</dbReference>
<dbReference type="GO" id="GO:0003700">
    <property type="term" value="F:DNA-binding transcription factor activity"/>
    <property type="evidence" value="ECO:0007669"/>
    <property type="project" value="InterPro"/>
</dbReference>
<dbReference type="PROSITE" id="PS50949">
    <property type="entry name" value="HTH_GNTR"/>
    <property type="match status" value="1"/>
</dbReference>
<proteinExistence type="predicted"/>
<evidence type="ECO:0000259" key="4">
    <source>
        <dbReference type="PROSITE" id="PS50949"/>
    </source>
</evidence>
<accession>A0A7W6Q5M3</accession>
<dbReference type="InterPro" id="IPR000524">
    <property type="entry name" value="Tscrpt_reg_HTH_GntR"/>
</dbReference>
<reference evidence="5 6" key="1">
    <citation type="submission" date="2020-08" db="EMBL/GenBank/DDBJ databases">
        <title>Genomic Encyclopedia of Type Strains, Phase IV (KMG-IV): sequencing the most valuable type-strain genomes for metagenomic binning, comparative biology and taxonomic classification.</title>
        <authorList>
            <person name="Goeker M."/>
        </authorList>
    </citation>
    <scope>NUCLEOTIDE SEQUENCE [LARGE SCALE GENOMIC DNA]</scope>
    <source>
        <strain evidence="5 6">DSM 101015</strain>
    </source>
</reference>
<dbReference type="OrthoDB" id="9028214at2"/>
<dbReference type="PRINTS" id="PR00035">
    <property type="entry name" value="HTHGNTR"/>
</dbReference>
<dbReference type="InterPro" id="IPR036390">
    <property type="entry name" value="WH_DNA-bd_sf"/>
</dbReference>
<keyword evidence="2 5" id="KW-0238">DNA-binding</keyword>
<organism evidence="5 6">
    <name type="scientific">Sulfitobacter noctilucicola</name>
    <dbReference type="NCBI Taxonomy" id="1342301"/>
    <lineage>
        <taxon>Bacteria</taxon>
        <taxon>Pseudomonadati</taxon>
        <taxon>Pseudomonadota</taxon>
        <taxon>Alphaproteobacteria</taxon>
        <taxon>Rhodobacterales</taxon>
        <taxon>Roseobacteraceae</taxon>
        <taxon>Sulfitobacter</taxon>
    </lineage>
</organism>
<evidence type="ECO:0000256" key="2">
    <source>
        <dbReference type="ARBA" id="ARBA00023125"/>
    </source>
</evidence>
<keyword evidence="6" id="KW-1185">Reference proteome</keyword>
<dbReference type="GO" id="GO:0045892">
    <property type="term" value="P:negative regulation of DNA-templated transcription"/>
    <property type="evidence" value="ECO:0007669"/>
    <property type="project" value="TreeGrafter"/>
</dbReference>
<dbReference type="InterPro" id="IPR050679">
    <property type="entry name" value="Bact_HTH_transcr_reg"/>
</dbReference>
<dbReference type="InterPro" id="IPR011663">
    <property type="entry name" value="UTRA"/>
</dbReference>
<dbReference type="PANTHER" id="PTHR44846">
    <property type="entry name" value="MANNOSYL-D-GLYCERATE TRANSPORT/METABOLISM SYSTEM REPRESSOR MNGR-RELATED"/>
    <property type="match status" value="1"/>
</dbReference>
<feature type="domain" description="HTH gntR-type" evidence="4">
    <location>
        <begin position="10"/>
        <end position="78"/>
    </location>
</feature>
<evidence type="ECO:0000313" key="5">
    <source>
        <dbReference type="EMBL" id="MBB4175449.1"/>
    </source>
</evidence>
<evidence type="ECO:0000256" key="3">
    <source>
        <dbReference type="ARBA" id="ARBA00023163"/>
    </source>
</evidence>
<dbReference type="CDD" id="cd07377">
    <property type="entry name" value="WHTH_GntR"/>
    <property type="match status" value="1"/>
</dbReference>
<evidence type="ECO:0000256" key="1">
    <source>
        <dbReference type="ARBA" id="ARBA00023015"/>
    </source>
</evidence>
<comment type="caution">
    <text evidence="5">The sequence shown here is derived from an EMBL/GenBank/DDBJ whole genome shotgun (WGS) entry which is preliminary data.</text>
</comment>
<sequence>MSSTERTRKTPRYLEVFKLIRADIDTGKVKVGDLLPSEASLCARFDVSRFTVREALRRLQADGMVSRTQGAGSRVLRTTPSGVYVQNYRSVSELSQYAAETTLDLLKSEDTILDADMAVRLGRTEGEEWALLTGLRRTSEGTALALVESYVPARFKDIAAELAQGEGAIHIGLAEAAGTAISHAEQETQALPAPYHVADALDLPEHTPVLRILRHYISGEGLLIASFNWHRGGDSYIHRTRITLEAE</sequence>
<dbReference type="AlphaFoldDB" id="A0A7W6Q5M3"/>
<evidence type="ECO:0000313" key="6">
    <source>
        <dbReference type="Proteomes" id="UP000565745"/>
    </source>
</evidence>
<dbReference type="EMBL" id="JACIFU010000004">
    <property type="protein sequence ID" value="MBB4175449.1"/>
    <property type="molecule type" value="Genomic_DNA"/>
</dbReference>
<dbReference type="GO" id="GO:0003677">
    <property type="term" value="F:DNA binding"/>
    <property type="evidence" value="ECO:0007669"/>
    <property type="project" value="UniProtKB-KW"/>
</dbReference>
<dbReference type="InterPro" id="IPR028978">
    <property type="entry name" value="Chorismate_lyase_/UTRA_dom_sf"/>
</dbReference>
<dbReference type="RefSeq" id="WP_025056478.1">
    <property type="nucleotide sequence ID" value="NZ_JACIFU010000004.1"/>
</dbReference>
<dbReference type="Pfam" id="PF07702">
    <property type="entry name" value="UTRA"/>
    <property type="match status" value="1"/>
</dbReference>
<name>A0A7W6Q5M3_9RHOB</name>
<dbReference type="Proteomes" id="UP000565745">
    <property type="component" value="Unassembled WGS sequence"/>
</dbReference>
<dbReference type="SUPFAM" id="SSF64288">
    <property type="entry name" value="Chorismate lyase-like"/>
    <property type="match status" value="1"/>
</dbReference>
<keyword evidence="1" id="KW-0805">Transcription regulation</keyword>
<dbReference type="SUPFAM" id="SSF46785">
    <property type="entry name" value="Winged helix' DNA-binding domain"/>
    <property type="match status" value="1"/>
</dbReference>
<dbReference type="Gene3D" id="3.40.1410.10">
    <property type="entry name" value="Chorismate lyase-like"/>
    <property type="match status" value="1"/>
</dbReference>
<dbReference type="SMART" id="SM00866">
    <property type="entry name" value="UTRA"/>
    <property type="match status" value="1"/>
</dbReference>
<protein>
    <submittedName>
        <fullName evidence="5">DNA-binding GntR family transcriptional regulator</fullName>
    </submittedName>
</protein>
<dbReference type="Pfam" id="PF00392">
    <property type="entry name" value="GntR"/>
    <property type="match status" value="1"/>
</dbReference>
<dbReference type="SMART" id="SM00345">
    <property type="entry name" value="HTH_GNTR"/>
    <property type="match status" value="1"/>
</dbReference>
<dbReference type="PANTHER" id="PTHR44846:SF17">
    <property type="entry name" value="GNTR-FAMILY TRANSCRIPTIONAL REGULATOR"/>
    <property type="match status" value="1"/>
</dbReference>
<dbReference type="InterPro" id="IPR036388">
    <property type="entry name" value="WH-like_DNA-bd_sf"/>
</dbReference>
<keyword evidence="3" id="KW-0804">Transcription</keyword>